<keyword evidence="2" id="KW-0326">Glycosidase</keyword>
<dbReference type="Pfam" id="PF00128">
    <property type="entry name" value="Alpha-amylase"/>
    <property type="match status" value="2"/>
</dbReference>
<accession>A0ABT2FU41</accession>
<dbReference type="Gene3D" id="3.20.20.80">
    <property type="entry name" value="Glycosidases"/>
    <property type="match status" value="2"/>
</dbReference>
<dbReference type="InterPro" id="IPR006047">
    <property type="entry name" value="GH13_cat_dom"/>
</dbReference>
<evidence type="ECO:0000256" key="2">
    <source>
        <dbReference type="ARBA" id="ARBA00023295"/>
    </source>
</evidence>
<dbReference type="PANTHER" id="PTHR10357:SF210">
    <property type="entry name" value="MALTODEXTRIN GLUCOSIDASE"/>
    <property type="match status" value="1"/>
</dbReference>
<dbReference type="SUPFAM" id="SSF51445">
    <property type="entry name" value="(Trans)glycosidases"/>
    <property type="match status" value="1"/>
</dbReference>
<dbReference type="Proteomes" id="UP001205965">
    <property type="component" value="Unassembled WGS sequence"/>
</dbReference>
<dbReference type="InterPro" id="IPR017853">
    <property type="entry name" value="GH"/>
</dbReference>
<evidence type="ECO:0000256" key="1">
    <source>
        <dbReference type="ARBA" id="ARBA00022801"/>
    </source>
</evidence>
<evidence type="ECO:0000313" key="4">
    <source>
        <dbReference type="EMBL" id="MCS5478750.1"/>
    </source>
</evidence>
<dbReference type="CDD" id="cd11354">
    <property type="entry name" value="AmyAc_bac_CMD_like"/>
    <property type="match status" value="1"/>
</dbReference>
<organism evidence="4 5">
    <name type="scientific">Corynebacterium lemuris</name>
    <dbReference type="NCBI Taxonomy" id="1859292"/>
    <lineage>
        <taxon>Bacteria</taxon>
        <taxon>Bacillati</taxon>
        <taxon>Actinomycetota</taxon>
        <taxon>Actinomycetes</taxon>
        <taxon>Mycobacteriales</taxon>
        <taxon>Corynebacteriaceae</taxon>
        <taxon>Corynebacterium</taxon>
    </lineage>
</organism>
<proteinExistence type="predicted"/>
<name>A0ABT2FU41_9CORY</name>
<keyword evidence="5" id="KW-1185">Reference proteome</keyword>
<keyword evidence="1" id="KW-0378">Hydrolase</keyword>
<reference evidence="4 5" key="1">
    <citation type="submission" date="2022-08" db="EMBL/GenBank/DDBJ databases">
        <title>YIM 101645 draft genome.</title>
        <authorList>
            <person name="Chen X."/>
        </authorList>
    </citation>
    <scope>NUCLEOTIDE SEQUENCE [LARGE SCALE GENOMIC DNA]</scope>
    <source>
        <strain evidence="4 5">YIM 101645</strain>
    </source>
</reference>
<evidence type="ECO:0000259" key="3">
    <source>
        <dbReference type="SMART" id="SM00642"/>
    </source>
</evidence>
<dbReference type="EMBL" id="JANWTC010000002">
    <property type="protein sequence ID" value="MCS5478750.1"/>
    <property type="molecule type" value="Genomic_DNA"/>
</dbReference>
<sequence>MPVLDHAIFWHVYPLGATGAPIRDWSTGDEAHRLPRLINWLDHLIELGCNGLLLAPVFASSTHGYDTLDHFRIDPRLGDDADFDRLIAACRERGIEVLLDGVFNHVGIHHPMVGDGGPVRRLPDGRPEPWEGHGDLALLDHDDPRTAELVVDVMNHWLDRGIAGWRLDVAYSVPTWFWAQVVGRVRQRHPDAVFLGEIIHGDYAALITEGHLDTVTQYELWKAIWSSIKDVNFHELAHALGRHREFMAAGPMQTFVGNHDVDRIASTVGDEGAALAAVLLLTLPGVPSIYYGDEQAFRGVKGTGFATDDPIRPALPETPAVLSLPAAAMFELHRELIALRRRHPWLTRGQVEVLDTTNETIRYAVTGGGHRLEATLTSAPASVELVFDDGERFAAQW</sequence>
<comment type="caution">
    <text evidence="4">The sequence shown here is derived from an EMBL/GenBank/DDBJ whole genome shotgun (WGS) entry which is preliminary data.</text>
</comment>
<protein>
    <submittedName>
        <fullName evidence="4">Alpha-amylase family protein</fullName>
    </submittedName>
</protein>
<gene>
    <name evidence="4" type="ORF">NYP18_03680</name>
</gene>
<dbReference type="RefSeq" id="WP_259426826.1">
    <property type="nucleotide sequence ID" value="NZ_JANWTC010000002.1"/>
</dbReference>
<dbReference type="PANTHER" id="PTHR10357">
    <property type="entry name" value="ALPHA-AMYLASE FAMILY MEMBER"/>
    <property type="match status" value="1"/>
</dbReference>
<evidence type="ECO:0000313" key="5">
    <source>
        <dbReference type="Proteomes" id="UP001205965"/>
    </source>
</evidence>
<dbReference type="SMART" id="SM00642">
    <property type="entry name" value="Aamy"/>
    <property type="match status" value="1"/>
</dbReference>
<feature type="domain" description="Glycosyl hydrolase family 13 catalytic" evidence="3">
    <location>
        <begin position="7"/>
        <end position="340"/>
    </location>
</feature>